<feature type="transmembrane region" description="Helical" evidence="1">
    <location>
        <begin position="267"/>
        <end position="285"/>
    </location>
</feature>
<keyword evidence="1" id="KW-1133">Transmembrane helix</keyword>
<organism evidence="2 3">
    <name type="scientific">Trypanosoma conorhini</name>
    <dbReference type="NCBI Taxonomy" id="83891"/>
    <lineage>
        <taxon>Eukaryota</taxon>
        <taxon>Discoba</taxon>
        <taxon>Euglenozoa</taxon>
        <taxon>Kinetoplastea</taxon>
        <taxon>Metakinetoplastina</taxon>
        <taxon>Trypanosomatida</taxon>
        <taxon>Trypanosomatidae</taxon>
        <taxon>Trypanosoma</taxon>
    </lineage>
</organism>
<accession>A0A422PKG8</accession>
<evidence type="ECO:0000313" key="3">
    <source>
        <dbReference type="Proteomes" id="UP000284403"/>
    </source>
</evidence>
<evidence type="ECO:0000313" key="2">
    <source>
        <dbReference type="EMBL" id="RNF18204.1"/>
    </source>
</evidence>
<dbReference type="GeneID" id="40318200"/>
<feature type="transmembrane region" description="Helical" evidence="1">
    <location>
        <begin position="297"/>
        <end position="317"/>
    </location>
</feature>
<keyword evidence="1" id="KW-0812">Transmembrane</keyword>
<sequence length="318" mass="35706">MTVFDLADMTVAYVQYIYILVSISPTSFPDFYVEPFRSLRYVSLEFMDSFSKENRYRNPLEIKLPDWLPLDYRLQFAFIVVFAPFLVSLIGVLTVCSTLAFGWAVLTLAALFSMVFGAVLLAQPWIHSTESLPKQTRVLLLSVGAASTAVLILIGALGVHCRRLRRMREQEAIMLDITTERNEPAWATSLAEKAVTRSETNRRALAALTAYEDSNKRYLRRFHLAVMLPQLVVAVVVVMSGVVFAGLPPIQEIRFLQFSPVGHATGSILVLTGLITVVWAILGLFRAGRRLHLKMYDLLSSTMLGIMLIAISFIYSLF</sequence>
<dbReference type="Proteomes" id="UP000284403">
    <property type="component" value="Unassembled WGS sequence"/>
</dbReference>
<protein>
    <submittedName>
        <fullName evidence="2">Uncharacterized protein</fullName>
    </submittedName>
</protein>
<name>A0A422PKG8_9TRYP</name>
<feature type="transmembrane region" description="Helical" evidence="1">
    <location>
        <begin position="103"/>
        <end position="126"/>
    </location>
</feature>
<dbReference type="OrthoDB" id="273843at2759"/>
<dbReference type="PANTHER" id="PTHR34993">
    <property type="entry name" value="TRANSMEMBRANE PROTEIN"/>
    <property type="match status" value="1"/>
</dbReference>
<feature type="transmembrane region" description="Helical" evidence="1">
    <location>
        <begin position="74"/>
        <end position="96"/>
    </location>
</feature>
<dbReference type="AlphaFoldDB" id="A0A422PKG8"/>
<keyword evidence="3" id="KW-1185">Reference proteome</keyword>
<feature type="transmembrane region" description="Helical" evidence="1">
    <location>
        <begin position="138"/>
        <end position="159"/>
    </location>
</feature>
<dbReference type="PANTHER" id="PTHR34993:SF1">
    <property type="entry name" value="TRANSMEMBRANE PROTEIN"/>
    <property type="match status" value="1"/>
</dbReference>
<dbReference type="EMBL" id="MKKU01000239">
    <property type="protein sequence ID" value="RNF18204.1"/>
    <property type="molecule type" value="Genomic_DNA"/>
</dbReference>
<proteinExistence type="predicted"/>
<keyword evidence="1" id="KW-0472">Membrane</keyword>
<feature type="transmembrane region" description="Helical" evidence="1">
    <location>
        <begin position="224"/>
        <end position="247"/>
    </location>
</feature>
<dbReference type="RefSeq" id="XP_029228402.1">
    <property type="nucleotide sequence ID" value="XM_029371499.1"/>
</dbReference>
<evidence type="ECO:0000256" key="1">
    <source>
        <dbReference type="SAM" id="Phobius"/>
    </source>
</evidence>
<gene>
    <name evidence="2" type="ORF">Tco025E_04589</name>
</gene>
<comment type="caution">
    <text evidence="2">The sequence shown here is derived from an EMBL/GenBank/DDBJ whole genome shotgun (WGS) entry which is preliminary data.</text>
</comment>
<reference evidence="2 3" key="1">
    <citation type="journal article" date="2018" name="BMC Genomics">
        <title>Genomic comparison of Trypanosoma conorhini and Trypanosoma rangeli to Trypanosoma cruzi strains of high and low virulence.</title>
        <authorList>
            <person name="Bradwell K.R."/>
            <person name="Koparde V.N."/>
            <person name="Matveyev A.V."/>
            <person name="Serrano M.G."/>
            <person name="Alves J.M."/>
            <person name="Parikh H."/>
            <person name="Huang B."/>
            <person name="Lee V."/>
            <person name="Espinosa-Alvarez O."/>
            <person name="Ortiz P.A."/>
            <person name="Costa-Martins A.G."/>
            <person name="Teixeira M.M."/>
            <person name="Buck G.A."/>
        </authorList>
    </citation>
    <scope>NUCLEOTIDE SEQUENCE [LARGE SCALE GENOMIC DNA]</scope>
    <source>
        <strain evidence="2 3">025E</strain>
    </source>
</reference>